<dbReference type="GO" id="GO:0009279">
    <property type="term" value="C:cell outer membrane"/>
    <property type="evidence" value="ECO:0007669"/>
    <property type="project" value="UniProtKB-SubCell"/>
</dbReference>
<keyword evidence="7" id="KW-0408">Iron</keyword>
<evidence type="ECO:0000256" key="5">
    <source>
        <dbReference type="ARBA" id="ARBA00022692"/>
    </source>
</evidence>
<evidence type="ECO:0000256" key="10">
    <source>
        <dbReference type="ARBA" id="ARBA00023136"/>
    </source>
</evidence>
<evidence type="ECO:0000256" key="6">
    <source>
        <dbReference type="ARBA" id="ARBA00022729"/>
    </source>
</evidence>
<sequence length="699" mass="77789">MHKKTLFAASFCYAALPNVALALTPLETVVVTATKEAQQRGDLAESVQVFDAATISAISPSHPSEVLNRAAGVHINNLGGEGHMTAIRQPITTRGVYLYLEDGVPTRPSGFFNHNALYEVNIPQSGMLEVVKGPGTALYGSDAIGGMINAISKAPPSEARYTVNLEAGSDGWRRGLLSAGNSNDEQGFLVSINWTENEGYSDAADYSRGSLSGRWDISASDKLQLKTLLSYSNIDQNSVSSLEAYDYRHHGDKNLYQGGTAFREVESLRLSSEFALTLSEQSLLTLTPYYRDNSMDMAPSWMVSYDPNVLASEFQSYGLLNKFRHSLNDKVTVISGLDLDYTPASYQETAISHSLNGDIYTGYVVLDHKNYDFKATQTSVSPYLQIDAEASEQLKISLGLRYDYFTIAYRDQLPSNNPYSVFIPQLNRPVNHLRPDNQTARFEEWSPKLGVVYQLNDQHNSYFNYRHAFSIPSAGTLFRSGSTANSDDLQPIKANSTELGLRGQATDWLYYELAAYRMQIKDDLVTVIDGFTRNVYNAGKTTHQGVELSLQGQINAAWHYSLAYTRTSQRYDSFSYTCCFPSQNIDVSGNEVGKAPKTIANMTLSYSPHTLPGLRLEAEWSHMGGYYTDETNNGRYDGHDLYNLRINYQINEAVEIYARLQNITDVLYSSYTNSQVGDADISYRTGQPRSVYTGIKLVF</sequence>
<dbReference type="InterPro" id="IPR010917">
    <property type="entry name" value="TonB_rcpt_CS"/>
</dbReference>
<dbReference type="PANTHER" id="PTHR32552:SF89">
    <property type="entry name" value="CATECHOLATE SIDEROPHORE RECEPTOR FIU"/>
    <property type="match status" value="1"/>
</dbReference>
<reference evidence="19 20" key="1">
    <citation type="submission" date="2022-12" db="EMBL/GenBank/DDBJ databases">
        <title>Dasania phycosphaerae sp. nov., isolated from particulate material of the south coast of Korea.</title>
        <authorList>
            <person name="Jiang Y."/>
        </authorList>
    </citation>
    <scope>NUCLEOTIDE SEQUENCE [LARGE SCALE GENOMIC DNA]</scope>
    <source>
        <strain evidence="19 20">GY-19</strain>
    </source>
</reference>
<dbReference type="InterPro" id="IPR036942">
    <property type="entry name" value="Beta-barrel_TonB_sf"/>
</dbReference>
<keyword evidence="3 12" id="KW-1134">Transmembrane beta strand</keyword>
<keyword evidence="2 12" id="KW-0813">Transport</keyword>
<keyword evidence="4" id="KW-0410">Iron transport</keyword>
<feature type="short sequence motif" description="TonB C-terminal box" evidence="14">
    <location>
        <begin position="682"/>
        <end position="699"/>
    </location>
</feature>
<dbReference type="CDD" id="cd01347">
    <property type="entry name" value="ligand_gated_channel"/>
    <property type="match status" value="1"/>
</dbReference>
<keyword evidence="9 13" id="KW-0798">TonB box</keyword>
<evidence type="ECO:0000313" key="20">
    <source>
        <dbReference type="Proteomes" id="UP001069090"/>
    </source>
</evidence>
<keyword evidence="11 12" id="KW-0998">Cell outer membrane</keyword>
<evidence type="ECO:0000256" key="16">
    <source>
        <dbReference type="SAM" id="SignalP"/>
    </source>
</evidence>
<evidence type="ECO:0000256" key="15">
    <source>
        <dbReference type="RuleBase" id="RU003357"/>
    </source>
</evidence>
<comment type="similarity">
    <text evidence="12 15">Belongs to the TonB-dependent receptor family.</text>
</comment>
<organism evidence="19 20">
    <name type="scientific">Dasania phycosphaerae</name>
    <dbReference type="NCBI Taxonomy" id="2950436"/>
    <lineage>
        <taxon>Bacteria</taxon>
        <taxon>Pseudomonadati</taxon>
        <taxon>Pseudomonadota</taxon>
        <taxon>Gammaproteobacteria</taxon>
        <taxon>Cellvibrionales</taxon>
        <taxon>Spongiibacteraceae</taxon>
        <taxon>Dasania</taxon>
    </lineage>
</organism>
<dbReference type="PROSITE" id="PS01156">
    <property type="entry name" value="TONB_DEPENDENT_REC_2"/>
    <property type="match status" value="1"/>
</dbReference>
<evidence type="ECO:0000256" key="11">
    <source>
        <dbReference type="ARBA" id="ARBA00023237"/>
    </source>
</evidence>
<keyword evidence="8" id="KW-0406">Ion transport</keyword>
<evidence type="ECO:0000259" key="18">
    <source>
        <dbReference type="Pfam" id="PF07715"/>
    </source>
</evidence>
<dbReference type="RefSeq" id="WP_258330003.1">
    <property type="nucleotide sequence ID" value="NZ_JAPTGG010000001.1"/>
</dbReference>
<keyword evidence="5 12" id="KW-0812">Transmembrane</keyword>
<keyword evidence="19" id="KW-0675">Receptor</keyword>
<feature type="domain" description="TonB-dependent receptor-like beta-barrel" evidence="17">
    <location>
        <begin position="168"/>
        <end position="663"/>
    </location>
</feature>
<feature type="signal peptide" evidence="16">
    <location>
        <begin position="1"/>
        <end position="22"/>
    </location>
</feature>
<evidence type="ECO:0000256" key="8">
    <source>
        <dbReference type="ARBA" id="ARBA00023065"/>
    </source>
</evidence>
<dbReference type="AlphaFoldDB" id="A0A9J6RI15"/>
<keyword evidence="6 16" id="KW-0732">Signal</keyword>
<keyword evidence="20" id="KW-1185">Reference proteome</keyword>
<evidence type="ECO:0000256" key="12">
    <source>
        <dbReference type="PROSITE-ProRule" id="PRU01360"/>
    </source>
</evidence>
<dbReference type="InterPro" id="IPR012910">
    <property type="entry name" value="Plug_dom"/>
</dbReference>
<keyword evidence="10 12" id="KW-0472">Membrane</keyword>
<dbReference type="InterPro" id="IPR039426">
    <property type="entry name" value="TonB-dep_rcpt-like"/>
</dbReference>
<dbReference type="Pfam" id="PF00593">
    <property type="entry name" value="TonB_dep_Rec_b-barrel"/>
    <property type="match status" value="1"/>
</dbReference>
<dbReference type="InterPro" id="IPR037066">
    <property type="entry name" value="Plug_dom_sf"/>
</dbReference>
<dbReference type="Gene3D" id="2.40.170.20">
    <property type="entry name" value="TonB-dependent receptor, beta-barrel domain"/>
    <property type="match status" value="1"/>
</dbReference>
<dbReference type="InterPro" id="IPR010916">
    <property type="entry name" value="TonB_box_CS"/>
</dbReference>
<gene>
    <name evidence="19" type="ORF">O0V09_01505</name>
</gene>
<dbReference type="PROSITE" id="PS52016">
    <property type="entry name" value="TONB_DEPENDENT_REC_3"/>
    <property type="match status" value="1"/>
</dbReference>
<evidence type="ECO:0000256" key="1">
    <source>
        <dbReference type="ARBA" id="ARBA00004571"/>
    </source>
</evidence>
<comment type="caution">
    <text evidence="19">The sequence shown here is derived from an EMBL/GenBank/DDBJ whole genome shotgun (WGS) entry which is preliminary data.</text>
</comment>
<dbReference type="Proteomes" id="UP001069090">
    <property type="component" value="Unassembled WGS sequence"/>
</dbReference>
<dbReference type="Pfam" id="PF07715">
    <property type="entry name" value="Plug"/>
    <property type="match status" value="1"/>
</dbReference>
<evidence type="ECO:0000256" key="7">
    <source>
        <dbReference type="ARBA" id="ARBA00023004"/>
    </source>
</evidence>
<accession>A0A9J6RI15</accession>
<feature type="short sequence motif" description="TonB box" evidence="13">
    <location>
        <begin position="28"/>
        <end position="34"/>
    </location>
</feature>
<dbReference type="SUPFAM" id="SSF56935">
    <property type="entry name" value="Porins"/>
    <property type="match status" value="1"/>
</dbReference>
<dbReference type="PROSITE" id="PS00430">
    <property type="entry name" value="TONB_DEPENDENT_REC_1"/>
    <property type="match status" value="1"/>
</dbReference>
<dbReference type="InterPro" id="IPR000531">
    <property type="entry name" value="Beta-barrel_TonB"/>
</dbReference>
<dbReference type="Gene3D" id="2.170.130.10">
    <property type="entry name" value="TonB-dependent receptor, plug domain"/>
    <property type="match status" value="1"/>
</dbReference>
<evidence type="ECO:0000256" key="13">
    <source>
        <dbReference type="PROSITE-ProRule" id="PRU10143"/>
    </source>
</evidence>
<dbReference type="PANTHER" id="PTHR32552">
    <property type="entry name" value="FERRICHROME IRON RECEPTOR-RELATED"/>
    <property type="match status" value="1"/>
</dbReference>
<dbReference type="GO" id="GO:0015344">
    <property type="term" value="F:siderophore uptake transmembrane transporter activity"/>
    <property type="evidence" value="ECO:0007669"/>
    <property type="project" value="TreeGrafter"/>
</dbReference>
<evidence type="ECO:0000256" key="4">
    <source>
        <dbReference type="ARBA" id="ARBA00022496"/>
    </source>
</evidence>
<evidence type="ECO:0000256" key="14">
    <source>
        <dbReference type="PROSITE-ProRule" id="PRU10144"/>
    </source>
</evidence>
<comment type="subcellular location">
    <subcellularLocation>
        <location evidence="1 12">Cell outer membrane</location>
        <topology evidence="1 12">Multi-pass membrane protein</topology>
    </subcellularLocation>
</comment>
<evidence type="ECO:0000313" key="19">
    <source>
        <dbReference type="EMBL" id="MCZ0863855.1"/>
    </source>
</evidence>
<feature type="chain" id="PRO_5039921173" evidence="16">
    <location>
        <begin position="23"/>
        <end position="699"/>
    </location>
</feature>
<evidence type="ECO:0000256" key="9">
    <source>
        <dbReference type="ARBA" id="ARBA00023077"/>
    </source>
</evidence>
<proteinExistence type="inferred from homology"/>
<feature type="domain" description="TonB-dependent receptor plug" evidence="18">
    <location>
        <begin position="42"/>
        <end position="146"/>
    </location>
</feature>
<evidence type="ECO:0000256" key="3">
    <source>
        <dbReference type="ARBA" id="ARBA00022452"/>
    </source>
</evidence>
<name>A0A9J6RI15_9GAMM</name>
<evidence type="ECO:0000259" key="17">
    <source>
        <dbReference type="Pfam" id="PF00593"/>
    </source>
</evidence>
<protein>
    <submittedName>
        <fullName evidence="19">TonB-dependent receptor</fullName>
    </submittedName>
</protein>
<dbReference type="EMBL" id="JAPTGG010000001">
    <property type="protein sequence ID" value="MCZ0863855.1"/>
    <property type="molecule type" value="Genomic_DNA"/>
</dbReference>
<evidence type="ECO:0000256" key="2">
    <source>
        <dbReference type="ARBA" id="ARBA00022448"/>
    </source>
</evidence>